<name>A0A8C6V5S8_NAJNA</name>
<comment type="subcellular location">
    <subcellularLocation>
        <location evidence="1">Membrane</location>
        <topology evidence="1">Single-pass type I membrane protein</topology>
    </subcellularLocation>
</comment>
<feature type="chain" id="PRO_5034265671" description="MHC class II beta chain N-terminal domain-containing protein" evidence="12">
    <location>
        <begin position="20"/>
        <end position="263"/>
    </location>
</feature>
<evidence type="ECO:0000256" key="12">
    <source>
        <dbReference type="SAM" id="SignalP"/>
    </source>
</evidence>
<dbReference type="AlphaFoldDB" id="A0A8C6V5S8"/>
<evidence type="ECO:0000256" key="8">
    <source>
        <dbReference type="ARBA" id="ARBA00023180"/>
    </source>
</evidence>
<feature type="signal peptide" evidence="12">
    <location>
        <begin position="1"/>
        <end position="19"/>
    </location>
</feature>
<accession>A0A8C6V5S8</accession>
<proteinExistence type="predicted"/>
<dbReference type="GO" id="GO:0002250">
    <property type="term" value="P:adaptive immune response"/>
    <property type="evidence" value="ECO:0007669"/>
    <property type="project" value="UniProtKB-KW"/>
</dbReference>
<keyword evidence="15" id="KW-1185">Reference proteome</keyword>
<dbReference type="InterPro" id="IPR050160">
    <property type="entry name" value="MHC/Immunoglobulin"/>
</dbReference>
<keyword evidence="3" id="KW-0391">Immunity</keyword>
<dbReference type="GeneTree" id="ENSGT00950000183127"/>
<feature type="compositionally biased region" description="Low complexity" evidence="10">
    <location>
        <begin position="169"/>
        <end position="182"/>
    </location>
</feature>
<evidence type="ECO:0000313" key="15">
    <source>
        <dbReference type="Proteomes" id="UP000694559"/>
    </source>
</evidence>
<feature type="region of interest" description="Disordered" evidence="10">
    <location>
        <begin position="163"/>
        <end position="209"/>
    </location>
</feature>
<evidence type="ECO:0000256" key="11">
    <source>
        <dbReference type="SAM" id="Phobius"/>
    </source>
</evidence>
<keyword evidence="9" id="KW-0491">MHC II</keyword>
<dbReference type="Proteomes" id="UP000694559">
    <property type="component" value="Unplaced"/>
</dbReference>
<sequence length="263" mass="29528">GRWALESLLTALLLPLPEAHFLYQEKCECLFLNGTQQVRFLFRWFYDRQEFVRFDSDLGKHVAVTEFGKVDADKWNRNEQWLQYLKAAVNSFCRLAYEMGSYEEPPVSLPLSSRKPLPLFLFFMDPSSPNTILLCTTTGFYPWIEVQWLKNGQLEEEWPLGGERRLDLPAPGDAGDPAPAGGRLHLPGGARQPHPGPSPSPEPHSSSSARSKLWTGIMGAVIGVAFLVVGLFSYLKSKKAIPIQPPAGEFLLFLPHLSPSYKL</sequence>
<dbReference type="SUPFAM" id="SSF54452">
    <property type="entry name" value="MHC antigen-recognition domain"/>
    <property type="match status" value="1"/>
</dbReference>
<feature type="domain" description="MHC class II beta chain N-terminal" evidence="13">
    <location>
        <begin position="27"/>
        <end position="101"/>
    </location>
</feature>
<dbReference type="GO" id="GO:0002504">
    <property type="term" value="P:antigen processing and presentation of peptide or polysaccharide antigen via MHC class II"/>
    <property type="evidence" value="ECO:0007669"/>
    <property type="project" value="UniProtKB-KW"/>
</dbReference>
<feature type="transmembrane region" description="Helical" evidence="11">
    <location>
        <begin position="213"/>
        <end position="235"/>
    </location>
</feature>
<dbReference type="InterPro" id="IPR011162">
    <property type="entry name" value="MHC_I/II-like_Ag-recog"/>
</dbReference>
<keyword evidence="5" id="KW-1064">Adaptive immunity</keyword>
<dbReference type="FunFam" id="3.10.320.10:FF:000001">
    <property type="entry name" value="HLA class II histocompatibility antigen, DRB1-1 beta chain"/>
    <property type="match status" value="1"/>
</dbReference>
<dbReference type="InterPro" id="IPR014745">
    <property type="entry name" value="MHC_II_a/b_N"/>
</dbReference>
<evidence type="ECO:0000256" key="2">
    <source>
        <dbReference type="ARBA" id="ARBA00022692"/>
    </source>
</evidence>
<dbReference type="PANTHER" id="PTHR19944">
    <property type="entry name" value="MHC CLASS II-RELATED"/>
    <property type="match status" value="1"/>
</dbReference>
<evidence type="ECO:0000256" key="9">
    <source>
        <dbReference type="ARBA" id="ARBA00023182"/>
    </source>
</evidence>
<dbReference type="GO" id="GO:0042613">
    <property type="term" value="C:MHC class II protein complex"/>
    <property type="evidence" value="ECO:0007669"/>
    <property type="project" value="UniProtKB-KW"/>
</dbReference>
<evidence type="ECO:0000256" key="3">
    <source>
        <dbReference type="ARBA" id="ARBA00022859"/>
    </source>
</evidence>
<dbReference type="Pfam" id="PF00969">
    <property type="entry name" value="MHC_II_beta"/>
    <property type="match status" value="1"/>
</dbReference>
<evidence type="ECO:0000256" key="4">
    <source>
        <dbReference type="ARBA" id="ARBA00022989"/>
    </source>
</evidence>
<evidence type="ECO:0000259" key="13">
    <source>
        <dbReference type="SMART" id="SM00921"/>
    </source>
</evidence>
<keyword evidence="8" id="KW-0325">Glycoprotein</keyword>
<dbReference type="PANTHER" id="PTHR19944:SF99">
    <property type="entry name" value="HLA CLASS II HISTOCOMPATIBILITY ANTIGEN, DRB1 BETA CHAIN"/>
    <property type="match status" value="1"/>
</dbReference>
<evidence type="ECO:0000313" key="14">
    <source>
        <dbReference type="Ensembl" id="ENSNNAP00000000971.1"/>
    </source>
</evidence>
<dbReference type="InterPro" id="IPR036179">
    <property type="entry name" value="Ig-like_dom_sf"/>
</dbReference>
<dbReference type="InterPro" id="IPR000353">
    <property type="entry name" value="MHC_II_b_N"/>
</dbReference>
<evidence type="ECO:0000256" key="5">
    <source>
        <dbReference type="ARBA" id="ARBA00023130"/>
    </source>
</evidence>
<dbReference type="Gene3D" id="3.10.320.10">
    <property type="entry name" value="Class II Histocompatibility Antigen, M Beta Chain, Chain B, domain 1"/>
    <property type="match status" value="1"/>
</dbReference>
<dbReference type="SUPFAM" id="SSF48726">
    <property type="entry name" value="Immunoglobulin"/>
    <property type="match status" value="1"/>
</dbReference>
<keyword evidence="6 11" id="KW-0472">Membrane</keyword>
<evidence type="ECO:0000256" key="7">
    <source>
        <dbReference type="ARBA" id="ARBA00023157"/>
    </source>
</evidence>
<keyword evidence="12" id="KW-0732">Signal</keyword>
<protein>
    <recommendedName>
        <fullName evidence="13">MHC class II beta chain N-terminal domain-containing protein</fullName>
    </recommendedName>
</protein>
<organism evidence="14 15">
    <name type="scientific">Naja naja</name>
    <name type="common">Indian cobra</name>
    <dbReference type="NCBI Taxonomy" id="35670"/>
    <lineage>
        <taxon>Eukaryota</taxon>
        <taxon>Metazoa</taxon>
        <taxon>Chordata</taxon>
        <taxon>Craniata</taxon>
        <taxon>Vertebrata</taxon>
        <taxon>Euteleostomi</taxon>
        <taxon>Lepidosauria</taxon>
        <taxon>Squamata</taxon>
        <taxon>Bifurcata</taxon>
        <taxon>Unidentata</taxon>
        <taxon>Episquamata</taxon>
        <taxon>Toxicofera</taxon>
        <taxon>Serpentes</taxon>
        <taxon>Colubroidea</taxon>
        <taxon>Elapidae</taxon>
        <taxon>Elapinae</taxon>
        <taxon>Naja</taxon>
    </lineage>
</organism>
<keyword evidence="7" id="KW-1015">Disulfide bond</keyword>
<reference evidence="14" key="2">
    <citation type="submission" date="2025-09" db="UniProtKB">
        <authorList>
            <consortium name="Ensembl"/>
        </authorList>
    </citation>
    <scope>IDENTIFICATION</scope>
</reference>
<keyword evidence="2 11" id="KW-0812">Transmembrane</keyword>
<dbReference type="Ensembl" id="ENSNNAT00000001023.1">
    <property type="protein sequence ID" value="ENSNNAP00000000971.1"/>
    <property type="gene ID" value="ENSNNAG00000000697.1"/>
</dbReference>
<evidence type="ECO:0000256" key="10">
    <source>
        <dbReference type="SAM" id="MobiDB-lite"/>
    </source>
</evidence>
<keyword evidence="4 11" id="KW-1133">Transmembrane helix</keyword>
<evidence type="ECO:0000256" key="6">
    <source>
        <dbReference type="ARBA" id="ARBA00023136"/>
    </source>
</evidence>
<dbReference type="SMART" id="SM00921">
    <property type="entry name" value="MHC_II_beta"/>
    <property type="match status" value="1"/>
</dbReference>
<reference evidence="14" key="1">
    <citation type="submission" date="2025-08" db="UniProtKB">
        <authorList>
            <consortium name="Ensembl"/>
        </authorList>
    </citation>
    <scope>IDENTIFICATION</scope>
</reference>
<evidence type="ECO:0000256" key="1">
    <source>
        <dbReference type="ARBA" id="ARBA00004479"/>
    </source>
</evidence>
<dbReference type="OrthoDB" id="9940220at2759"/>